<keyword evidence="11" id="KW-0378">Hydrolase</keyword>
<dbReference type="InterPro" id="IPR012677">
    <property type="entry name" value="Nucleotide-bd_a/b_plait_sf"/>
</dbReference>
<dbReference type="PROSITE" id="PS50102">
    <property type="entry name" value="RRM"/>
    <property type="match status" value="3"/>
</dbReference>
<dbReference type="EC" id="3.1.3.62" evidence="5"/>
<keyword evidence="7" id="KW-1003">Cell membrane</keyword>
<proteinExistence type="inferred from homology"/>
<evidence type="ECO:0000256" key="29">
    <source>
        <dbReference type="PROSITE-ProRule" id="PRU00176"/>
    </source>
</evidence>
<evidence type="ECO:0000256" key="23">
    <source>
        <dbReference type="ARBA" id="ARBA00043747"/>
    </source>
</evidence>
<evidence type="ECO:0000256" key="14">
    <source>
        <dbReference type="ARBA" id="ARBA00023180"/>
    </source>
</evidence>
<dbReference type="InterPro" id="IPR006535">
    <property type="entry name" value="HnRNP_R/Q_splicing_fac"/>
</dbReference>
<dbReference type="Gene3D" id="3.40.50.1240">
    <property type="entry name" value="Phosphoglycerate mutase-like"/>
    <property type="match status" value="1"/>
</dbReference>
<dbReference type="FunFam" id="3.40.50.1240:FF:000014">
    <property type="entry name" value="Multiple inositol polyphosphate phosphatase 1"/>
    <property type="match status" value="1"/>
</dbReference>
<dbReference type="GO" id="GO:0005737">
    <property type="term" value="C:cytoplasm"/>
    <property type="evidence" value="ECO:0007669"/>
    <property type="project" value="UniProtKB-SubCell"/>
</dbReference>
<keyword evidence="33" id="KW-1185">Reference proteome</keyword>
<evidence type="ECO:0000256" key="28">
    <source>
        <dbReference type="ARBA" id="ARBA00043832"/>
    </source>
</evidence>
<dbReference type="AlphaFoldDB" id="A0A674B9D9"/>
<dbReference type="FunFam" id="3.30.70.330:FF:000022">
    <property type="entry name" value="APOBEC1 complementation factor isoform X1"/>
    <property type="match status" value="1"/>
</dbReference>
<dbReference type="InterPro" id="IPR000504">
    <property type="entry name" value="RRM_dom"/>
</dbReference>
<keyword evidence="14" id="KW-0325">Glycoprotein</keyword>
<feature type="domain" description="RRM" evidence="31">
    <location>
        <begin position="56"/>
        <end position="134"/>
    </location>
</feature>
<dbReference type="GO" id="GO:0034417">
    <property type="term" value="F:bisphosphoglycerate 3-phosphatase activity"/>
    <property type="evidence" value="ECO:0007669"/>
    <property type="project" value="UniProtKB-EC"/>
</dbReference>
<feature type="domain" description="RRM" evidence="31">
    <location>
        <begin position="136"/>
        <end position="218"/>
    </location>
</feature>
<evidence type="ECO:0000256" key="11">
    <source>
        <dbReference type="ARBA" id="ARBA00022801"/>
    </source>
</evidence>
<comment type="catalytic activity">
    <reaction evidence="19">
        <text>1D-myo-inositol hexakisphosphate + H2O = 1D-myo-inositol 1,2,4,5,6-pentakisphosphate + phosphate</text>
        <dbReference type="Rhea" id="RHEA:16989"/>
        <dbReference type="ChEBI" id="CHEBI:15377"/>
        <dbReference type="ChEBI" id="CHEBI:43474"/>
        <dbReference type="ChEBI" id="CHEBI:57798"/>
        <dbReference type="ChEBI" id="CHEBI:58130"/>
        <dbReference type="EC" id="3.1.3.62"/>
    </reaction>
    <physiologicalReaction direction="left-to-right" evidence="19">
        <dbReference type="Rhea" id="RHEA:16990"/>
    </physiologicalReaction>
</comment>
<dbReference type="Pfam" id="PF00328">
    <property type="entry name" value="His_Phos_2"/>
    <property type="match status" value="1"/>
</dbReference>
<dbReference type="Pfam" id="PF00076">
    <property type="entry name" value="RRM_1"/>
    <property type="match status" value="2"/>
</dbReference>
<gene>
    <name evidence="32" type="primary">A1CF</name>
    <name evidence="32" type="synonym">a1cf</name>
</gene>
<dbReference type="FunFam" id="3.30.70.330:FF:000026">
    <property type="entry name" value="APOBEC1 complementation factor isoform X1"/>
    <property type="match status" value="1"/>
</dbReference>
<dbReference type="GO" id="GO:0003723">
    <property type="term" value="F:RNA binding"/>
    <property type="evidence" value="ECO:0007669"/>
    <property type="project" value="UniProtKB-UniRule"/>
</dbReference>
<keyword evidence="9" id="KW-0732">Signal</keyword>
<comment type="catalytic activity">
    <reaction evidence="28">
        <text>(2R)-2,3-bisphosphoglycerate + H2O = (2R)-2-phosphoglycerate + phosphate</text>
        <dbReference type="Rhea" id="RHEA:27381"/>
        <dbReference type="ChEBI" id="CHEBI:15377"/>
        <dbReference type="ChEBI" id="CHEBI:43474"/>
        <dbReference type="ChEBI" id="CHEBI:58248"/>
        <dbReference type="ChEBI" id="CHEBI:58289"/>
        <dbReference type="EC" id="3.1.3.80"/>
    </reaction>
    <physiologicalReaction direction="left-to-right" evidence="28">
        <dbReference type="Rhea" id="RHEA:27382"/>
    </physiologicalReaction>
</comment>
<comment type="catalytic activity">
    <reaction evidence="18">
        <text>1D-myo-inositol 1,2-bisphosphate + H2O = 1D-myo-inositol 2-phosphate + phosphate</text>
        <dbReference type="Rhea" id="RHEA:77135"/>
        <dbReference type="ChEBI" id="CHEBI:15377"/>
        <dbReference type="ChEBI" id="CHEBI:43474"/>
        <dbReference type="ChEBI" id="CHEBI:84142"/>
        <dbReference type="ChEBI" id="CHEBI:195539"/>
        <dbReference type="EC" id="3.1.3.62"/>
    </reaction>
    <physiologicalReaction direction="left-to-right" evidence="18">
        <dbReference type="Rhea" id="RHEA:77136"/>
    </physiologicalReaction>
</comment>
<dbReference type="Gene3D" id="3.30.70.330">
    <property type="match status" value="2"/>
</dbReference>
<evidence type="ECO:0000256" key="21">
    <source>
        <dbReference type="ARBA" id="ARBA00043739"/>
    </source>
</evidence>
<evidence type="ECO:0000256" key="27">
    <source>
        <dbReference type="ARBA" id="ARBA00043829"/>
    </source>
</evidence>
<feature type="domain" description="RRM" evidence="31">
    <location>
        <begin position="231"/>
        <end position="308"/>
    </location>
</feature>
<dbReference type="GeneTree" id="ENSGT00940000158678"/>
<comment type="catalytic activity">
    <reaction evidence="25">
        <text>1D-myo-inositol 1,3,4,5,6-pentakisphosphate + H2O = 1D-myo-inositol 1,4,5,6-tetrakisphosphate + phosphate</text>
        <dbReference type="Rhea" id="RHEA:77143"/>
        <dbReference type="ChEBI" id="CHEBI:15377"/>
        <dbReference type="ChEBI" id="CHEBI:43474"/>
        <dbReference type="ChEBI" id="CHEBI:57627"/>
        <dbReference type="ChEBI" id="CHEBI:57733"/>
    </reaction>
    <physiologicalReaction direction="left-to-right" evidence="25">
        <dbReference type="Rhea" id="RHEA:77144"/>
    </physiologicalReaction>
</comment>
<dbReference type="PANTHER" id="PTHR21245">
    <property type="entry name" value="HETEROGENEOUS NUCLEAR RIBONUCLEOPROTEIN"/>
    <property type="match status" value="1"/>
</dbReference>
<sequence>MESNQKSGDGLTGTQKEVSLRALIQRTGYQLLQENGQRRYGGPPPGWEGPPPERGSEIFVGKLPRDLFEDELVPLCEKFGKIYEVRMMMDFNGNNRGYAFVTFTTKNEAKTAMKQLNNYEIRNGRLLGVCASVDNCRLFVGGIPKSKKREEILMEMKKVTDGVLEVIVYPSAADKTKNRGFAFVEYDSHRAAAMARRKLLPGRIQLWGHAIAVDWAEPEVEVDEDTMATVKILYVRNLMLATTEETIEKEFNSIKPGAVERVKKIRDYAFVHFTQREDAISAMDAVNGKLVEKGRDDHRHLAVRLATFFPSLMSEENLRSHRIRFITSSKHRCVDSIVAFQEGLLNLWKVTEVGPSHEINDELMRFFDQCKKFVDDVENNKTALKEVHLFKASAEMKIVQMKMADQLQVPYNHITPDLVEAAFFLCSYEFAIKSLNSPWCNLFHETDAQVLEYKNDLKQYWKRGYGHDINRKSSCTLFHDLFNRLDKVAHEIRFGHVSEAVTIQVGHAETLLPLLALMGFFRDETPLTADNFDLQHGRTFRTSRIVPYAANLVFVLYDCSEGLRLQFLLNETPLKFPDINHQAPLYSTVRETYRELLHGCNFEKECEPSRPNRNCEL</sequence>
<dbReference type="NCBIfam" id="TIGR01648">
    <property type="entry name" value="hnRNP-R-Q"/>
    <property type="match status" value="1"/>
</dbReference>
<keyword evidence="8" id="KW-0963">Cytoplasm</keyword>
<evidence type="ECO:0000256" key="26">
    <source>
        <dbReference type="ARBA" id="ARBA00043801"/>
    </source>
</evidence>
<keyword evidence="13" id="KW-0472">Membrane</keyword>
<comment type="similarity">
    <text evidence="3">Belongs to the histidine acid phosphatase family. MINPP1 subfamily.</text>
</comment>
<reference evidence="32" key="1">
    <citation type="submission" date="2025-08" db="UniProtKB">
        <authorList>
            <consortium name="Ensembl"/>
        </authorList>
    </citation>
    <scope>IDENTIFICATION</scope>
</reference>
<evidence type="ECO:0000256" key="8">
    <source>
        <dbReference type="ARBA" id="ARBA00022490"/>
    </source>
</evidence>
<dbReference type="Ensembl" id="ENSSTUT00000072172.1">
    <property type="protein sequence ID" value="ENSSTUP00000068064.1"/>
    <property type="gene ID" value="ENSSTUG00000029748.1"/>
</dbReference>
<comment type="subcellular location">
    <subcellularLocation>
        <location evidence="1">Cell membrane</location>
    </subcellularLocation>
    <subcellularLocation>
        <location evidence="2">Cytoplasm</location>
    </subcellularLocation>
</comment>
<evidence type="ECO:0000256" key="6">
    <source>
        <dbReference type="ARBA" id="ARBA00018097"/>
    </source>
</evidence>
<protein>
    <recommendedName>
        <fullName evidence="6">Multiple inositol polyphosphate phosphatase 1</fullName>
        <ecNumber evidence="5">3.1.3.62</ecNumber>
        <ecNumber evidence="4">3.1.3.80</ecNumber>
    </recommendedName>
    <alternativeName>
        <fullName evidence="15">2,3-bisphosphoglycerate 3-phosphatase</fullName>
    </alternativeName>
</protein>
<dbReference type="CDD" id="cd07061">
    <property type="entry name" value="HP_HAP_like"/>
    <property type="match status" value="1"/>
</dbReference>
<comment type="catalytic activity">
    <reaction evidence="22">
        <text>1D-myo-inositol hexakisphosphate + H2O = 1D-myo-inositol 1,2,3,5,6-pentakisphosphate + phosphate</text>
        <dbReference type="Rhea" id="RHEA:20960"/>
        <dbReference type="ChEBI" id="CHEBI:15377"/>
        <dbReference type="ChEBI" id="CHEBI:43474"/>
        <dbReference type="ChEBI" id="CHEBI:58130"/>
        <dbReference type="ChEBI" id="CHEBI:58747"/>
    </reaction>
    <physiologicalReaction direction="left-to-right" evidence="22">
        <dbReference type="Rhea" id="RHEA:20961"/>
    </physiologicalReaction>
</comment>
<evidence type="ECO:0000256" key="12">
    <source>
        <dbReference type="ARBA" id="ARBA00022884"/>
    </source>
</evidence>
<evidence type="ECO:0000256" key="15">
    <source>
        <dbReference type="ARBA" id="ARBA00031642"/>
    </source>
</evidence>
<evidence type="ECO:0000313" key="33">
    <source>
        <dbReference type="Proteomes" id="UP000472277"/>
    </source>
</evidence>
<evidence type="ECO:0000259" key="31">
    <source>
        <dbReference type="PROSITE" id="PS50102"/>
    </source>
</evidence>
<keyword evidence="10" id="KW-0677">Repeat</keyword>
<comment type="catalytic activity">
    <reaction evidence="17">
        <text>1D-myo-inositol 1,2,4,5,6-pentakisphosphate + H2O = 1D-myo-inositol 1,2,5,6-tetrakisphosphate + phosphate</text>
        <dbReference type="Rhea" id="RHEA:77115"/>
        <dbReference type="ChEBI" id="CHEBI:15377"/>
        <dbReference type="ChEBI" id="CHEBI:43474"/>
        <dbReference type="ChEBI" id="CHEBI:57798"/>
        <dbReference type="ChEBI" id="CHEBI:195535"/>
        <dbReference type="EC" id="3.1.3.62"/>
    </reaction>
    <physiologicalReaction direction="left-to-right" evidence="17">
        <dbReference type="Rhea" id="RHEA:77116"/>
    </physiologicalReaction>
</comment>
<dbReference type="Proteomes" id="UP000472277">
    <property type="component" value="Chromosome 10"/>
</dbReference>
<evidence type="ECO:0000313" key="32">
    <source>
        <dbReference type="Ensembl" id="ENSSTUP00000068064.1"/>
    </source>
</evidence>
<dbReference type="InterPro" id="IPR035979">
    <property type="entry name" value="RBD_domain_sf"/>
</dbReference>
<dbReference type="EC" id="3.1.3.80" evidence="4"/>
<evidence type="ECO:0000256" key="20">
    <source>
        <dbReference type="ARBA" id="ARBA00043733"/>
    </source>
</evidence>
<dbReference type="InterPro" id="IPR029033">
    <property type="entry name" value="His_PPase_superfam"/>
</dbReference>
<name>A0A674B9D9_SALTR</name>
<comment type="catalytic activity">
    <reaction evidence="26">
        <text>1D-myo-inositol 2,3-bisphosphate + H2O = 1D-myo-inositol 2-phosphate + phosphate</text>
        <dbReference type="Rhea" id="RHEA:77139"/>
        <dbReference type="ChEBI" id="CHEBI:15377"/>
        <dbReference type="ChEBI" id="CHEBI:43474"/>
        <dbReference type="ChEBI" id="CHEBI:84142"/>
        <dbReference type="ChEBI" id="CHEBI:195538"/>
    </reaction>
    <physiologicalReaction direction="left-to-right" evidence="26">
        <dbReference type="Rhea" id="RHEA:77140"/>
    </physiologicalReaction>
</comment>
<organism evidence="32 33">
    <name type="scientific">Salmo trutta</name>
    <name type="common">Brown trout</name>
    <dbReference type="NCBI Taxonomy" id="8032"/>
    <lineage>
        <taxon>Eukaryota</taxon>
        <taxon>Metazoa</taxon>
        <taxon>Chordata</taxon>
        <taxon>Craniata</taxon>
        <taxon>Vertebrata</taxon>
        <taxon>Euteleostomi</taxon>
        <taxon>Actinopterygii</taxon>
        <taxon>Neopterygii</taxon>
        <taxon>Teleostei</taxon>
        <taxon>Protacanthopterygii</taxon>
        <taxon>Salmoniformes</taxon>
        <taxon>Salmonidae</taxon>
        <taxon>Salmoninae</taxon>
        <taxon>Salmo</taxon>
    </lineage>
</organism>
<evidence type="ECO:0000256" key="17">
    <source>
        <dbReference type="ARBA" id="ARBA00043671"/>
    </source>
</evidence>
<dbReference type="InParanoid" id="A0A674B9D9"/>
<comment type="catalytic activity">
    <reaction evidence="23">
        <text>1D-myo-inositol 1,2,6-trisphosphate + H2O = 1D-myo-inositol 1,2-bisphosphate + phosphate</text>
        <dbReference type="Rhea" id="RHEA:77131"/>
        <dbReference type="ChEBI" id="CHEBI:15377"/>
        <dbReference type="ChEBI" id="CHEBI:43474"/>
        <dbReference type="ChEBI" id="CHEBI:195537"/>
        <dbReference type="ChEBI" id="CHEBI:195539"/>
        <dbReference type="EC" id="3.1.3.62"/>
    </reaction>
    <physiologicalReaction direction="left-to-right" evidence="23">
        <dbReference type="Rhea" id="RHEA:77132"/>
    </physiologicalReaction>
</comment>
<evidence type="ECO:0000256" key="30">
    <source>
        <dbReference type="SAM" id="MobiDB-lite"/>
    </source>
</evidence>
<dbReference type="GO" id="GO:0005886">
    <property type="term" value="C:plasma membrane"/>
    <property type="evidence" value="ECO:0007669"/>
    <property type="project" value="UniProtKB-SubCell"/>
</dbReference>
<evidence type="ECO:0000256" key="13">
    <source>
        <dbReference type="ARBA" id="ARBA00023136"/>
    </source>
</evidence>
<feature type="compositionally biased region" description="Pro residues" evidence="30">
    <location>
        <begin position="42"/>
        <end position="53"/>
    </location>
</feature>
<comment type="catalytic activity">
    <reaction evidence="27">
        <text>1D-myo-inositol 1,4,5,6-tetrakisphosphate + H2O = 1D-myo-inositol 1,4,5-trisphosphate + phosphate</text>
        <dbReference type="Rhea" id="RHEA:77147"/>
        <dbReference type="ChEBI" id="CHEBI:15377"/>
        <dbReference type="ChEBI" id="CHEBI:43474"/>
        <dbReference type="ChEBI" id="CHEBI:57627"/>
        <dbReference type="ChEBI" id="CHEBI:203600"/>
    </reaction>
    <physiologicalReaction direction="left-to-right" evidence="27">
        <dbReference type="Rhea" id="RHEA:77148"/>
    </physiologicalReaction>
</comment>
<keyword evidence="12 29" id="KW-0694">RNA-binding</keyword>
<comment type="catalytic activity">
    <reaction evidence="16">
        <text>1D-myo-inositol 1,2,5,6-tetrakisphosphate + H2O = 1D-myo-inositol 1,2,6-trisphosphate + phosphate</text>
        <dbReference type="Rhea" id="RHEA:77119"/>
        <dbReference type="ChEBI" id="CHEBI:15377"/>
        <dbReference type="ChEBI" id="CHEBI:43474"/>
        <dbReference type="ChEBI" id="CHEBI:195535"/>
        <dbReference type="ChEBI" id="CHEBI:195537"/>
        <dbReference type="EC" id="3.1.3.62"/>
    </reaction>
    <physiologicalReaction direction="left-to-right" evidence="16">
        <dbReference type="Rhea" id="RHEA:77120"/>
    </physiologicalReaction>
</comment>
<evidence type="ECO:0000256" key="7">
    <source>
        <dbReference type="ARBA" id="ARBA00022475"/>
    </source>
</evidence>
<comment type="catalytic activity">
    <reaction evidence="21">
        <text>1D-myo-inositol 1,2,3,6-tetrakisphosphate + H2O = 1D-myo-inositol 1,2,3-trisphosphate + phosphate</text>
        <dbReference type="Rhea" id="RHEA:77123"/>
        <dbReference type="ChEBI" id="CHEBI:15377"/>
        <dbReference type="ChEBI" id="CHEBI:43474"/>
        <dbReference type="ChEBI" id="CHEBI:195534"/>
        <dbReference type="ChEBI" id="CHEBI:195536"/>
    </reaction>
    <physiologicalReaction direction="left-to-right" evidence="21">
        <dbReference type="Rhea" id="RHEA:77124"/>
    </physiologicalReaction>
</comment>
<evidence type="ECO:0000256" key="22">
    <source>
        <dbReference type="ARBA" id="ARBA00043746"/>
    </source>
</evidence>
<evidence type="ECO:0000256" key="9">
    <source>
        <dbReference type="ARBA" id="ARBA00022729"/>
    </source>
</evidence>
<evidence type="ECO:0000256" key="25">
    <source>
        <dbReference type="ARBA" id="ARBA00043762"/>
    </source>
</evidence>
<reference evidence="32" key="2">
    <citation type="submission" date="2025-09" db="UniProtKB">
        <authorList>
            <consortium name="Ensembl"/>
        </authorList>
    </citation>
    <scope>IDENTIFICATION</scope>
</reference>
<evidence type="ECO:0000256" key="16">
    <source>
        <dbReference type="ARBA" id="ARBA00043668"/>
    </source>
</evidence>
<evidence type="ECO:0000256" key="3">
    <source>
        <dbReference type="ARBA" id="ARBA00008422"/>
    </source>
</evidence>
<comment type="catalytic activity">
    <reaction evidence="20">
        <text>1D-myo-inositol 1,2,3-trisphosphate + H2O = 1D-myo-inositol 2,3-bisphosphate + phosphate</text>
        <dbReference type="Rhea" id="RHEA:77127"/>
        <dbReference type="ChEBI" id="CHEBI:15377"/>
        <dbReference type="ChEBI" id="CHEBI:43474"/>
        <dbReference type="ChEBI" id="CHEBI:195536"/>
        <dbReference type="ChEBI" id="CHEBI:195538"/>
    </reaction>
    <physiologicalReaction direction="left-to-right" evidence="20">
        <dbReference type="Rhea" id="RHEA:77128"/>
    </physiologicalReaction>
</comment>
<evidence type="ECO:0000256" key="1">
    <source>
        <dbReference type="ARBA" id="ARBA00004236"/>
    </source>
</evidence>
<accession>A0A674B9D9</accession>
<dbReference type="SMART" id="SM00360">
    <property type="entry name" value="RRM"/>
    <property type="match status" value="3"/>
</dbReference>
<feature type="region of interest" description="Disordered" evidence="30">
    <location>
        <begin position="33"/>
        <end position="55"/>
    </location>
</feature>
<evidence type="ECO:0000256" key="19">
    <source>
        <dbReference type="ARBA" id="ARBA00043691"/>
    </source>
</evidence>
<evidence type="ECO:0000256" key="18">
    <source>
        <dbReference type="ARBA" id="ARBA00043674"/>
    </source>
</evidence>
<dbReference type="SUPFAM" id="SSF53254">
    <property type="entry name" value="Phosphoglycerate mutase-like"/>
    <property type="match status" value="1"/>
</dbReference>
<evidence type="ECO:0000256" key="2">
    <source>
        <dbReference type="ARBA" id="ARBA00004496"/>
    </source>
</evidence>
<comment type="catalytic activity">
    <reaction evidence="24">
        <text>1D-myo-inositol 1,2,3,5,6-pentakisphosphate + H2O = 1D-myo-inositol 1,2,3,6-tetrakisphosphate + phosphate</text>
        <dbReference type="Rhea" id="RHEA:77111"/>
        <dbReference type="ChEBI" id="CHEBI:15377"/>
        <dbReference type="ChEBI" id="CHEBI:43474"/>
        <dbReference type="ChEBI" id="CHEBI:58747"/>
        <dbReference type="ChEBI" id="CHEBI:195534"/>
    </reaction>
    <physiologicalReaction direction="left-to-right" evidence="24">
        <dbReference type="Rhea" id="RHEA:77112"/>
    </physiologicalReaction>
</comment>
<evidence type="ECO:0000256" key="10">
    <source>
        <dbReference type="ARBA" id="ARBA00022737"/>
    </source>
</evidence>
<dbReference type="SUPFAM" id="SSF54928">
    <property type="entry name" value="RNA-binding domain, RBD"/>
    <property type="match status" value="2"/>
</dbReference>
<dbReference type="InterPro" id="IPR000560">
    <property type="entry name" value="His_Pase_clade-2"/>
</dbReference>
<evidence type="ECO:0000256" key="4">
    <source>
        <dbReference type="ARBA" id="ARBA00012976"/>
    </source>
</evidence>
<evidence type="ECO:0000256" key="5">
    <source>
        <dbReference type="ARBA" id="ARBA00013040"/>
    </source>
</evidence>
<evidence type="ECO:0000256" key="24">
    <source>
        <dbReference type="ARBA" id="ARBA00043757"/>
    </source>
</evidence>